<dbReference type="InterPro" id="IPR032632">
    <property type="entry name" value="Peptidase_M16_M"/>
</dbReference>
<dbReference type="Proteomes" id="UP000595140">
    <property type="component" value="Unassembled WGS sequence"/>
</dbReference>
<dbReference type="AlphaFoldDB" id="A0A484L304"/>
<evidence type="ECO:0000313" key="2">
    <source>
        <dbReference type="EMBL" id="VFQ70594.1"/>
    </source>
</evidence>
<dbReference type="EMBL" id="OOIL02000912">
    <property type="protein sequence ID" value="VFQ70594.1"/>
    <property type="molecule type" value="Genomic_DNA"/>
</dbReference>
<gene>
    <name evidence="2" type="ORF">CCAM_LOCUS12370</name>
</gene>
<dbReference type="OrthoDB" id="10558099at2759"/>
<keyword evidence="3" id="KW-1185">Reference proteome</keyword>
<protein>
    <recommendedName>
        <fullName evidence="1">Peptidase M16 middle/third domain-containing protein</fullName>
    </recommendedName>
</protein>
<feature type="domain" description="Peptidase M16 middle/third" evidence="1">
    <location>
        <begin position="113"/>
        <end position="196"/>
    </location>
</feature>
<dbReference type="Pfam" id="PF16187">
    <property type="entry name" value="Peptidase_M16_M"/>
    <property type="match status" value="1"/>
</dbReference>
<organism evidence="2 3">
    <name type="scientific">Cuscuta campestris</name>
    <dbReference type="NCBI Taxonomy" id="132261"/>
    <lineage>
        <taxon>Eukaryota</taxon>
        <taxon>Viridiplantae</taxon>
        <taxon>Streptophyta</taxon>
        <taxon>Embryophyta</taxon>
        <taxon>Tracheophyta</taxon>
        <taxon>Spermatophyta</taxon>
        <taxon>Magnoliopsida</taxon>
        <taxon>eudicotyledons</taxon>
        <taxon>Gunneridae</taxon>
        <taxon>Pentapetalae</taxon>
        <taxon>asterids</taxon>
        <taxon>lamiids</taxon>
        <taxon>Solanales</taxon>
        <taxon>Convolvulaceae</taxon>
        <taxon>Cuscuteae</taxon>
        <taxon>Cuscuta</taxon>
        <taxon>Cuscuta subgen. Grammica</taxon>
        <taxon>Cuscuta sect. Cleistogrammica</taxon>
    </lineage>
</organism>
<name>A0A484L304_9ASTE</name>
<reference evidence="2 3" key="1">
    <citation type="submission" date="2018-04" db="EMBL/GenBank/DDBJ databases">
        <authorList>
            <person name="Vogel A."/>
        </authorList>
    </citation>
    <scope>NUCLEOTIDE SEQUENCE [LARGE SCALE GENOMIC DNA]</scope>
</reference>
<proteinExistence type="predicted"/>
<sequence>MLIEEDKRRKTDWDWEEGVGELRSDLIQERSRTTQQSNVTGDDFLLQPELPAVGSYLRSASGHRAGPVVGLNRRSASIEAWKSDSDLCDPGRKSAAAISPAALPTVNSCLRRATVRFSLIFNMNHGLDHDKLNEIIYKASVAKLETSVSLYSDKLELKVHGFNDKLPDLLPKVSAATKSSPEDDRFLVISRKIWKEL</sequence>
<evidence type="ECO:0000259" key="1">
    <source>
        <dbReference type="Pfam" id="PF16187"/>
    </source>
</evidence>
<accession>A0A484L304</accession>
<dbReference type="Gene3D" id="3.30.830.10">
    <property type="entry name" value="Metalloenzyme, LuxS/M16 peptidase-like"/>
    <property type="match status" value="1"/>
</dbReference>
<evidence type="ECO:0000313" key="3">
    <source>
        <dbReference type="Proteomes" id="UP000595140"/>
    </source>
</evidence>